<keyword evidence="3" id="KW-1185">Reference proteome</keyword>
<comment type="caution">
    <text evidence="2">The sequence shown here is derived from an EMBL/GenBank/DDBJ whole genome shotgun (WGS) entry which is preliminary data.</text>
</comment>
<dbReference type="AlphaFoldDB" id="A0A1L8MQI3"/>
<feature type="coiled-coil region" evidence="1">
    <location>
        <begin position="81"/>
        <end position="108"/>
    </location>
</feature>
<dbReference type="RefSeq" id="WP_071793631.1">
    <property type="nucleotide sequence ID" value="NZ_LZDD01000001.1"/>
</dbReference>
<organism evidence="2 3">
    <name type="scientific">Streptococcus bovimastitidis</name>
    <dbReference type="NCBI Taxonomy" id="1856638"/>
    <lineage>
        <taxon>Bacteria</taxon>
        <taxon>Bacillati</taxon>
        <taxon>Bacillota</taxon>
        <taxon>Bacilli</taxon>
        <taxon>Lactobacillales</taxon>
        <taxon>Streptococcaceae</taxon>
        <taxon>Streptococcus</taxon>
    </lineage>
</organism>
<dbReference type="InterPro" id="IPR003772">
    <property type="entry name" value="YceD"/>
</dbReference>
<keyword evidence="1" id="KW-0175">Coiled coil</keyword>
<sequence>MINITEIKKRQEALPFNQILDIKEQLLERDPSIIDVKDVQVKGHIQYDQGLYLLNYQLTYTLTLPSSRSMQAVELNEEQAIEEIFIEKNDLQAKADLVEDNLVLVLEEDAISLEESAIDNILLAIPLQVLTPEELASDDLPSGNDWEVLTEEQYQALKAETKKENNPFASLDGLFNE</sequence>
<proteinExistence type="predicted"/>
<evidence type="ECO:0000256" key="1">
    <source>
        <dbReference type="SAM" id="Coils"/>
    </source>
</evidence>
<keyword evidence="2" id="KW-0238">DNA-binding</keyword>
<reference evidence="3" key="1">
    <citation type="submission" date="2016-06" db="EMBL/GenBank/DDBJ databases">
        <authorList>
            <person name="de Vries S.P.W."/>
            <person name="Hadjirin N.F."/>
            <person name="Lay E.M."/>
            <person name="Zadoks R.N."/>
            <person name="Peacock S.J."/>
            <person name="Parkhill J."/>
            <person name="Grant A.J."/>
            <person name="Mcdougall S."/>
            <person name="Holmes M.A."/>
        </authorList>
    </citation>
    <scope>NUCLEOTIDE SEQUENCE [LARGE SCALE GENOMIC DNA]</scope>
    <source>
        <strain evidence="3">NZ1587</strain>
    </source>
</reference>
<dbReference type="EMBL" id="LZDD01000001">
    <property type="protein sequence ID" value="OJF72935.1"/>
    <property type="molecule type" value="Genomic_DNA"/>
</dbReference>
<dbReference type="Proteomes" id="UP000182015">
    <property type="component" value="Unassembled WGS sequence"/>
</dbReference>
<evidence type="ECO:0000313" key="3">
    <source>
        <dbReference type="Proteomes" id="UP000182015"/>
    </source>
</evidence>
<dbReference type="Pfam" id="PF02620">
    <property type="entry name" value="YceD"/>
    <property type="match status" value="1"/>
</dbReference>
<protein>
    <submittedName>
        <fullName evidence="2">DNA-binding protein</fullName>
    </submittedName>
</protein>
<dbReference type="STRING" id="1856638.A9Q68_05160"/>
<gene>
    <name evidence="2" type="ORF">A9Q68_05160</name>
</gene>
<dbReference type="GO" id="GO:0003677">
    <property type="term" value="F:DNA binding"/>
    <property type="evidence" value="ECO:0007669"/>
    <property type="project" value="UniProtKB-KW"/>
</dbReference>
<accession>A0A1L8MQI3</accession>
<evidence type="ECO:0000313" key="2">
    <source>
        <dbReference type="EMBL" id="OJF72935.1"/>
    </source>
</evidence>
<dbReference type="OrthoDB" id="9790372at2"/>
<name>A0A1L8MQI3_9STRE</name>